<evidence type="ECO:0000313" key="2">
    <source>
        <dbReference type="EMBL" id="SMG02357.1"/>
    </source>
</evidence>
<accession>A0A238HBI7</accession>
<gene>
    <name evidence="2" type="ORF">BSIN_4999</name>
</gene>
<name>A0A238HBI7_9BURK</name>
<sequence length="64" mass="7365">MQTTRNTINASPKASHFELRSTRRTSFDGCRESRAAHITHAMNDDALLKVLYRGRNANRKQEFS</sequence>
<feature type="compositionally biased region" description="Polar residues" evidence="1">
    <location>
        <begin position="1"/>
        <end position="12"/>
    </location>
</feature>
<evidence type="ECO:0000313" key="3">
    <source>
        <dbReference type="Proteomes" id="UP000198460"/>
    </source>
</evidence>
<dbReference type="EMBL" id="FXAN01000096">
    <property type="protein sequence ID" value="SMG02357.1"/>
    <property type="molecule type" value="Genomic_DNA"/>
</dbReference>
<dbReference type="AlphaFoldDB" id="A0A238HBI7"/>
<evidence type="ECO:0000256" key="1">
    <source>
        <dbReference type="SAM" id="MobiDB-lite"/>
    </source>
</evidence>
<evidence type="ECO:0008006" key="4">
    <source>
        <dbReference type="Google" id="ProtNLM"/>
    </source>
</evidence>
<reference evidence="2 3" key="1">
    <citation type="submission" date="2017-04" db="EMBL/GenBank/DDBJ databases">
        <authorList>
            <person name="Afonso C.L."/>
            <person name="Miller P.J."/>
            <person name="Scott M.A."/>
            <person name="Spackman E."/>
            <person name="Goraichik I."/>
            <person name="Dimitrov K.M."/>
            <person name="Suarez D.L."/>
            <person name="Swayne D.E."/>
        </authorList>
    </citation>
    <scope>NUCLEOTIDE SEQUENCE [LARGE SCALE GENOMIC DNA]</scope>
    <source>
        <strain evidence="2">LMG 28154</strain>
    </source>
</reference>
<proteinExistence type="predicted"/>
<dbReference type="Proteomes" id="UP000198460">
    <property type="component" value="Unassembled WGS sequence"/>
</dbReference>
<organism evidence="2 3">
    <name type="scientific">Burkholderia singularis</name>
    <dbReference type="NCBI Taxonomy" id="1503053"/>
    <lineage>
        <taxon>Bacteria</taxon>
        <taxon>Pseudomonadati</taxon>
        <taxon>Pseudomonadota</taxon>
        <taxon>Betaproteobacteria</taxon>
        <taxon>Burkholderiales</taxon>
        <taxon>Burkholderiaceae</taxon>
        <taxon>Burkholderia</taxon>
        <taxon>pseudomallei group</taxon>
    </lineage>
</organism>
<protein>
    <recommendedName>
        <fullName evidence="4">Response regulator SirA</fullName>
    </recommendedName>
</protein>
<feature type="region of interest" description="Disordered" evidence="1">
    <location>
        <begin position="1"/>
        <end position="20"/>
    </location>
</feature>